<organism evidence="6 7">
    <name type="scientific">Candidatus Yanofskybacteria bacterium CG10_big_fil_rev_8_21_14_0_10_36_16</name>
    <dbReference type="NCBI Taxonomy" id="1975096"/>
    <lineage>
        <taxon>Bacteria</taxon>
        <taxon>Candidatus Yanofskyibacteriota</taxon>
    </lineage>
</organism>
<dbReference type="InterPro" id="IPR001482">
    <property type="entry name" value="T2SS/T4SS_dom"/>
</dbReference>
<comment type="similarity">
    <text evidence="1">Belongs to the GSP E family.</text>
</comment>
<reference evidence="6 7" key="1">
    <citation type="submission" date="2017-09" db="EMBL/GenBank/DDBJ databases">
        <title>Depth-based differentiation of microbial function through sediment-hosted aquifers and enrichment of novel symbionts in the deep terrestrial subsurface.</title>
        <authorList>
            <person name="Probst A.J."/>
            <person name="Ladd B."/>
            <person name="Jarett J.K."/>
            <person name="Geller-Mcgrath D.E."/>
            <person name="Sieber C.M."/>
            <person name="Emerson J.B."/>
            <person name="Anantharaman K."/>
            <person name="Thomas B.C."/>
            <person name="Malmstrom R."/>
            <person name="Stieglmeier M."/>
            <person name="Klingl A."/>
            <person name="Woyke T."/>
            <person name="Ryan C.M."/>
            <person name="Banfield J.F."/>
        </authorList>
    </citation>
    <scope>NUCLEOTIDE SEQUENCE [LARGE SCALE GENOMIC DNA]</scope>
    <source>
        <strain evidence="6">CG10_big_fil_rev_8_21_14_0_10_36_16</strain>
    </source>
</reference>
<dbReference type="Gene3D" id="3.40.50.300">
    <property type="entry name" value="P-loop containing nucleotide triphosphate hydrolases"/>
    <property type="match status" value="1"/>
</dbReference>
<dbReference type="InterPro" id="IPR027417">
    <property type="entry name" value="P-loop_NTPase"/>
</dbReference>
<evidence type="ECO:0000256" key="2">
    <source>
        <dbReference type="ARBA" id="ARBA00022741"/>
    </source>
</evidence>
<evidence type="ECO:0000256" key="4">
    <source>
        <dbReference type="SAM" id="MobiDB-lite"/>
    </source>
</evidence>
<dbReference type="CDD" id="cd01129">
    <property type="entry name" value="PulE-GspE-like"/>
    <property type="match status" value="1"/>
</dbReference>
<dbReference type="PANTHER" id="PTHR30258:SF3">
    <property type="entry name" value="SLL1921 PROTEIN"/>
    <property type="match status" value="1"/>
</dbReference>
<protein>
    <recommendedName>
        <fullName evidence="5">Bacterial type II secretion system protein E domain-containing protein</fullName>
    </recommendedName>
</protein>
<dbReference type="GO" id="GO:0005886">
    <property type="term" value="C:plasma membrane"/>
    <property type="evidence" value="ECO:0007669"/>
    <property type="project" value="TreeGrafter"/>
</dbReference>
<dbReference type="EMBL" id="PCXQ01000007">
    <property type="protein sequence ID" value="PJE50386.1"/>
    <property type="molecule type" value="Genomic_DNA"/>
</dbReference>
<dbReference type="Gene3D" id="3.30.450.90">
    <property type="match status" value="1"/>
</dbReference>
<dbReference type="InterPro" id="IPR037257">
    <property type="entry name" value="T2SS_E_N_sf"/>
</dbReference>
<evidence type="ECO:0000313" key="6">
    <source>
        <dbReference type="EMBL" id="PJE50386.1"/>
    </source>
</evidence>
<comment type="caution">
    <text evidence="6">The sequence shown here is derived from an EMBL/GenBank/DDBJ whole genome shotgun (WGS) entry which is preliminary data.</text>
</comment>
<evidence type="ECO:0000256" key="1">
    <source>
        <dbReference type="ARBA" id="ARBA00006611"/>
    </source>
</evidence>
<dbReference type="Pfam" id="PF05157">
    <property type="entry name" value="MshEN"/>
    <property type="match status" value="1"/>
</dbReference>
<dbReference type="GO" id="GO:0005524">
    <property type="term" value="F:ATP binding"/>
    <property type="evidence" value="ECO:0007669"/>
    <property type="project" value="UniProtKB-KW"/>
</dbReference>
<accession>A0A2J0Q6S1</accession>
<proteinExistence type="inferred from homology"/>
<dbReference type="GO" id="GO:0016887">
    <property type="term" value="F:ATP hydrolysis activity"/>
    <property type="evidence" value="ECO:0007669"/>
    <property type="project" value="TreeGrafter"/>
</dbReference>
<evidence type="ECO:0000259" key="5">
    <source>
        <dbReference type="PROSITE" id="PS00662"/>
    </source>
</evidence>
<evidence type="ECO:0000313" key="7">
    <source>
        <dbReference type="Proteomes" id="UP000228496"/>
    </source>
</evidence>
<dbReference type="PANTHER" id="PTHR30258">
    <property type="entry name" value="TYPE II SECRETION SYSTEM PROTEIN GSPE-RELATED"/>
    <property type="match status" value="1"/>
</dbReference>
<name>A0A2J0Q6S1_9BACT</name>
<feature type="domain" description="Bacterial type II secretion system protein E" evidence="5">
    <location>
        <begin position="367"/>
        <end position="381"/>
    </location>
</feature>
<dbReference type="InterPro" id="IPR007831">
    <property type="entry name" value="T2SS_GspE_N"/>
</dbReference>
<sequence length="569" mass="63687">MPSIPQKDTRNTELEKELDKKMSEIEVDREKEEAQALAQKVGLPFVNLTGFPIDVSALSIIPEEEAQRGRIAIVSKDGNNLKVVTENPDNPETKKILESLESKGYSYALAVVSINDFNKVLKRYKEVKQKKRVQLGVVGIPEEEVSELQKEIQSISDLKEKLGSMSISKVLNILLAGALKTQASDIHFETEEKGIRLRYRVDGLLINVVETKKEGYEKLLSRIKLMSGLKININSKPQDGRFTIRQGKLDIEIRVSVIPSEYGESIVMRVLDPRVIKQHLEELGMRDETLTTVKRLLKKITGAIATTGPTGSGKTTTLYAFLRHVNAPEIKIITIEDPIEYHIESVTQTQVDPASGYTFSNGLRSIVRQDPDVILVGEIRDVETAEIAMQASLTGHQVFTTLHTNDASGAIPRLIDLGVKPITIAPALNASMAQRLVRRLCDNCKVKQKLSINDYKKIEFEFSKVSEVSRDQLPELNQSIEIYYPAKCKECHDTGYRGRMGIFEIFEIDTELEKLIQTSPAISDIRDLAIKKGMVTMVQDGMIKALKGLTSMEEVMRVTGDTQIPLEIK</sequence>
<dbReference type="PROSITE" id="PS00662">
    <property type="entry name" value="T2SP_E"/>
    <property type="match status" value="1"/>
</dbReference>
<evidence type="ECO:0000256" key="3">
    <source>
        <dbReference type="ARBA" id="ARBA00022840"/>
    </source>
</evidence>
<dbReference type="SUPFAM" id="SSF52540">
    <property type="entry name" value="P-loop containing nucleoside triphosphate hydrolases"/>
    <property type="match status" value="1"/>
</dbReference>
<keyword evidence="3" id="KW-0067">ATP-binding</keyword>
<keyword evidence="2" id="KW-0547">Nucleotide-binding</keyword>
<dbReference type="SUPFAM" id="SSF160246">
    <property type="entry name" value="EspE N-terminal domain-like"/>
    <property type="match status" value="1"/>
</dbReference>
<feature type="compositionally biased region" description="Basic and acidic residues" evidence="4">
    <location>
        <begin position="7"/>
        <end position="24"/>
    </location>
</feature>
<dbReference type="Proteomes" id="UP000228496">
    <property type="component" value="Unassembled WGS sequence"/>
</dbReference>
<dbReference type="AlphaFoldDB" id="A0A2J0Q6S1"/>
<dbReference type="Pfam" id="PF00437">
    <property type="entry name" value="T2SSE"/>
    <property type="match status" value="1"/>
</dbReference>
<gene>
    <name evidence="6" type="ORF">COV29_04430</name>
</gene>
<feature type="region of interest" description="Disordered" evidence="4">
    <location>
        <begin position="1"/>
        <end position="24"/>
    </location>
</feature>